<proteinExistence type="predicted"/>
<dbReference type="Gene3D" id="1.10.3210.10">
    <property type="entry name" value="Hypothetical protein af1432"/>
    <property type="match status" value="1"/>
</dbReference>
<evidence type="ECO:0000313" key="3">
    <source>
        <dbReference type="Proteomes" id="UP000277580"/>
    </source>
</evidence>
<dbReference type="PROSITE" id="PS51831">
    <property type="entry name" value="HD"/>
    <property type="match status" value="1"/>
</dbReference>
<dbReference type="InterPro" id="IPR006674">
    <property type="entry name" value="HD_domain"/>
</dbReference>
<dbReference type="InterPro" id="IPR017771">
    <property type="entry name" value="Cyanamide_hydratase_HD"/>
</dbReference>
<dbReference type="SUPFAM" id="SSF109604">
    <property type="entry name" value="HD-domain/PDEase-like"/>
    <property type="match status" value="1"/>
</dbReference>
<evidence type="ECO:0000313" key="2">
    <source>
        <dbReference type="EMBL" id="RPB10810.1"/>
    </source>
</evidence>
<dbReference type="AlphaFoldDB" id="A0A3N4KJV1"/>
<dbReference type="Proteomes" id="UP000277580">
    <property type="component" value="Unassembled WGS sequence"/>
</dbReference>
<dbReference type="InterPro" id="IPR003607">
    <property type="entry name" value="HD/PDEase_dom"/>
</dbReference>
<gene>
    <name evidence="2" type="ORF">P167DRAFT_241247</name>
</gene>
<dbReference type="EMBL" id="ML119140">
    <property type="protein sequence ID" value="RPB10810.1"/>
    <property type="molecule type" value="Genomic_DNA"/>
</dbReference>
<reference evidence="2 3" key="1">
    <citation type="journal article" date="2018" name="Nat. Ecol. Evol.">
        <title>Pezizomycetes genomes reveal the molecular basis of ectomycorrhizal truffle lifestyle.</title>
        <authorList>
            <person name="Murat C."/>
            <person name="Payen T."/>
            <person name="Noel B."/>
            <person name="Kuo A."/>
            <person name="Morin E."/>
            <person name="Chen J."/>
            <person name="Kohler A."/>
            <person name="Krizsan K."/>
            <person name="Balestrini R."/>
            <person name="Da Silva C."/>
            <person name="Montanini B."/>
            <person name="Hainaut M."/>
            <person name="Levati E."/>
            <person name="Barry K.W."/>
            <person name="Belfiori B."/>
            <person name="Cichocki N."/>
            <person name="Clum A."/>
            <person name="Dockter R.B."/>
            <person name="Fauchery L."/>
            <person name="Guy J."/>
            <person name="Iotti M."/>
            <person name="Le Tacon F."/>
            <person name="Lindquist E.A."/>
            <person name="Lipzen A."/>
            <person name="Malagnac F."/>
            <person name="Mello A."/>
            <person name="Molinier V."/>
            <person name="Miyauchi S."/>
            <person name="Poulain J."/>
            <person name="Riccioni C."/>
            <person name="Rubini A."/>
            <person name="Sitrit Y."/>
            <person name="Splivallo R."/>
            <person name="Traeger S."/>
            <person name="Wang M."/>
            <person name="Zifcakova L."/>
            <person name="Wipf D."/>
            <person name="Zambonelli A."/>
            <person name="Paolocci F."/>
            <person name="Nowrousian M."/>
            <person name="Ottonello S."/>
            <person name="Baldrian P."/>
            <person name="Spatafora J.W."/>
            <person name="Henrissat B."/>
            <person name="Nagy L.G."/>
            <person name="Aury J.M."/>
            <person name="Wincker P."/>
            <person name="Grigoriev I.V."/>
            <person name="Bonfante P."/>
            <person name="Martin F.M."/>
        </authorList>
    </citation>
    <scope>NUCLEOTIDE SEQUENCE [LARGE SCALE GENOMIC DNA]</scope>
    <source>
        <strain evidence="2 3">CCBAS932</strain>
    </source>
</reference>
<accession>A0A3N4KJV1</accession>
<keyword evidence="3" id="KW-1185">Reference proteome</keyword>
<dbReference type="PANTHER" id="PTHR35569">
    <property type="entry name" value="CYANAMIDE HYDRATASE DDI2-RELATED"/>
    <property type="match status" value="1"/>
</dbReference>
<evidence type="ECO:0000259" key="1">
    <source>
        <dbReference type="PROSITE" id="PS51831"/>
    </source>
</evidence>
<protein>
    <submittedName>
        <fullName evidence="2">Cyanamide hydratase</fullName>
    </submittedName>
</protein>
<sequence>MSKHGFTAVPRDFNVVLKGQKYLHEPTPLMVSDIHIPDTPLAKRVLEYAKAELREETLNHSMRVYYYGRVIQQQQFPDWDLSAETYFLTCLLHDIGTTEKNMSGTKMSFEFYGGFLAHGLLVKDDVTTAEAVTEAIIRHQDLGTVGTITTLGLLIQLATVFDNMGINPELVHRGTIDDVVAAYPRLRWSSCFSATIREENRQKPWAHTTALGEDDFPDGVLNNQLMERYEI</sequence>
<dbReference type="STRING" id="1392247.A0A3N4KJV1"/>
<name>A0A3N4KJV1_9PEZI</name>
<dbReference type="NCBIfam" id="TIGR03401">
    <property type="entry name" value="cyanamide_fam"/>
    <property type="match status" value="1"/>
</dbReference>
<dbReference type="PANTHER" id="PTHR35569:SF1">
    <property type="entry name" value="CYANAMIDE HYDRATASE DDI2-RELATED"/>
    <property type="match status" value="1"/>
</dbReference>
<organism evidence="2 3">
    <name type="scientific">Morchella conica CCBAS932</name>
    <dbReference type="NCBI Taxonomy" id="1392247"/>
    <lineage>
        <taxon>Eukaryota</taxon>
        <taxon>Fungi</taxon>
        <taxon>Dikarya</taxon>
        <taxon>Ascomycota</taxon>
        <taxon>Pezizomycotina</taxon>
        <taxon>Pezizomycetes</taxon>
        <taxon>Pezizales</taxon>
        <taxon>Morchellaceae</taxon>
        <taxon>Morchella</taxon>
    </lineage>
</organism>
<dbReference type="FunCoup" id="A0A3N4KJV1">
    <property type="interactions" value="13"/>
</dbReference>
<dbReference type="Pfam" id="PF01966">
    <property type="entry name" value="HD"/>
    <property type="match status" value="1"/>
</dbReference>
<feature type="domain" description="HD" evidence="1">
    <location>
        <begin position="57"/>
        <end position="164"/>
    </location>
</feature>
<dbReference type="CDD" id="cd00077">
    <property type="entry name" value="HDc"/>
    <property type="match status" value="1"/>
</dbReference>
<dbReference type="OrthoDB" id="409121at2759"/>
<dbReference type="InParanoid" id="A0A3N4KJV1"/>